<gene>
    <name evidence="3" type="ORF">QBC33DRAFT_568367</name>
</gene>
<sequence>MLLTHSQVSIAASSSIVLFFTAALFLSGFAIQQRTLRDLRAAIKPAPRPSPGTGIFLPDRFKQDVTELADGTVVIAVDNNNNSNGKSGPVVEVRPSVPEEEGVTSGEGERKGVEKEKEKGAGGSVGGEKRPKQKPVSRAERRRRIKEELRVMTEGNTPAYYQRRLW</sequence>
<dbReference type="RefSeq" id="XP_060284899.1">
    <property type="nucleotide sequence ID" value="XM_060430510.1"/>
</dbReference>
<accession>A0AAJ0FHK6</accession>
<feature type="compositionally biased region" description="Low complexity" evidence="1">
    <location>
        <begin position="87"/>
        <end position="96"/>
    </location>
</feature>
<dbReference type="AlphaFoldDB" id="A0AAJ0FHK6"/>
<organism evidence="3 4">
    <name type="scientific">Phialemonium atrogriseum</name>
    <dbReference type="NCBI Taxonomy" id="1093897"/>
    <lineage>
        <taxon>Eukaryota</taxon>
        <taxon>Fungi</taxon>
        <taxon>Dikarya</taxon>
        <taxon>Ascomycota</taxon>
        <taxon>Pezizomycotina</taxon>
        <taxon>Sordariomycetes</taxon>
        <taxon>Sordariomycetidae</taxon>
        <taxon>Cephalothecales</taxon>
        <taxon>Cephalothecaceae</taxon>
        <taxon>Phialemonium</taxon>
    </lineage>
</organism>
<keyword evidence="2" id="KW-1133">Transmembrane helix</keyword>
<dbReference type="GeneID" id="85313697"/>
<feature type="compositionally biased region" description="Basic and acidic residues" evidence="1">
    <location>
        <begin position="107"/>
        <end position="120"/>
    </location>
</feature>
<feature type="transmembrane region" description="Helical" evidence="2">
    <location>
        <begin position="12"/>
        <end position="31"/>
    </location>
</feature>
<reference evidence="3" key="1">
    <citation type="submission" date="2023-06" db="EMBL/GenBank/DDBJ databases">
        <title>Genome-scale phylogeny and comparative genomics of the fungal order Sordariales.</title>
        <authorList>
            <consortium name="Lawrence Berkeley National Laboratory"/>
            <person name="Hensen N."/>
            <person name="Bonometti L."/>
            <person name="Westerberg I."/>
            <person name="Brannstrom I.O."/>
            <person name="Guillou S."/>
            <person name="Cros-Aarteil S."/>
            <person name="Calhoun S."/>
            <person name="Haridas S."/>
            <person name="Kuo A."/>
            <person name="Mondo S."/>
            <person name="Pangilinan J."/>
            <person name="Riley R."/>
            <person name="Labutti K."/>
            <person name="Andreopoulos B."/>
            <person name="Lipzen A."/>
            <person name="Chen C."/>
            <person name="Yanf M."/>
            <person name="Daum C."/>
            <person name="Ng V."/>
            <person name="Clum A."/>
            <person name="Steindorff A."/>
            <person name="Ohm R."/>
            <person name="Martin F."/>
            <person name="Silar P."/>
            <person name="Natvig D."/>
            <person name="Lalanne C."/>
            <person name="Gautier V."/>
            <person name="Ament-Velasquez S.L."/>
            <person name="Kruys A."/>
            <person name="Hutchinson M.I."/>
            <person name="Powell A.J."/>
            <person name="Barry K."/>
            <person name="Miller A.N."/>
            <person name="Grigoriev I.V."/>
            <person name="Debuchy R."/>
            <person name="Gladieux P."/>
            <person name="Thoren M.H."/>
            <person name="Johannesson H."/>
        </authorList>
    </citation>
    <scope>NUCLEOTIDE SEQUENCE</scope>
    <source>
        <strain evidence="3">8032-3</strain>
    </source>
</reference>
<dbReference type="Proteomes" id="UP001244011">
    <property type="component" value="Unassembled WGS sequence"/>
</dbReference>
<name>A0AAJ0FHK6_9PEZI</name>
<evidence type="ECO:0000313" key="4">
    <source>
        <dbReference type="Proteomes" id="UP001244011"/>
    </source>
</evidence>
<evidence type="ECO:0000313" key="3">
    <source>
        <dbReference type="EMBL" id="KAK1768686.1"/>
    </source>
</evidence>
<protein>
    <submittedName>
        <fullName evidence="3">Uncharacterized protein</fullName>
    </submittedName>
</protein>
<comment type="caution">
    <text evidence="3">The sequence shown here is derived from an EMBL/GenBank/DDBJ whole genome shotgun (WGS) entry which is preliminary data.</text>
</comment>
<feature type="region of interest" description="Disordered" evidence="1">
    <location>
        <begin position="79"/>
        <end position="166"/>
    </location>
</feature>
<keyword evidence="2" id="KW-0812">Transmembrane</keyword>
<evidence type="ECO:0000256" key="2">
    <source>
        <dbReference type="SAM" id="Phobius"/>
    </source>
</evidence>
<keyword evidence="4" id="KW-1185">Reference proteome</keyword>
<dbReference type="EMBL" id="MU839004">
    <property type="protein sequence ID" value="KAK1768686.1"/>
    <property type="molecule type" value="Genomic_DNA"/>
</dbReference>
<proteinExistence type="predicted"/>
<keyword evidence="2" id="KW-0472">Membrane</keyword>
<feature type="compositionally biased region" description="Basic residues" evidence="1">
    <location>
        <begin position="131"/>
        <end position="144"/>
    </location>
</feature>
<evidence type="ECO:0000256" key="1">
    <source>
        <dbReference type="SAM" id="MobiDB-lite"/>
    </source>
</evidence>